<dbReference type="CDD" id="cd18186">
    <property type="entry name" value="BTB_POZ_ZBTB_KLHL-like"/>
    <property type="match status" value="1"/>
</dbReference>
<dbReference type="Pfam" id="PF00651">
    <property type="entry name" value="BTB"/>
    <property type="match status" value="1"/>
</dbReference>
<sequence length="301" mass="32844">METIELCETGDVILVPGYPATKRFQVSSVVLANASPVFGAMFSGRYTEGQGLSSAAPKVITLEEDEECSLEIMLRLIHLRPKDVDNLMTTGQGPAVATLCDKYDTLPVLRQTIGLWLTQAAQLDAGGCDNANDLCNLCATAFISGNTKSFEVLTNKVATTETASFCNFIKSGKHALPPRIFAALDELREECRSTLRSNMNEFIGGVNRYNCTCSYDYDSREIARLFLAIETCSVVDAVEKMLSFIERNQDPPFSPCAISHGARTASSTGREGLKSLRSSTTNYIKAMMRNVKGLSLAEMRA</sequence>
<dbReference type="PROSITE" id="PS50097">
    <property type="entry name" value="BTB"/>
    <property type="match status" value="1"/>
</dbReference>
<evidence type="ECO:0000313" key="3">
    <source>
        <dbReference type="Proteomes" id="UP000809789"/>
    </source>
</evidence>
<name>A0A8K0L5Q4_9PEZI</name>
<dbReference type="AlphaFoldDB" id="A0A8K0L5Q4"/>
<dbReference type="Proteomes" id="UP000809789">
    <property type="component" value="Unassembled WGS sequence"/>
</dbReference>
<accession>A0A8K0L5Q4</accession>
<keyword evidence="3" id="KW-1185">Reference proteome</keyword>
<gene>
    <name evidence="2" type="ORF">KVT40_003828</name>
</gene>
<proteinExistence type="predicted"/>
<dbReference type="Gene3D" id="3.30.710.10">
    <property type="entry name" value="Potassium Channel Kv1.1, Chain A"/>
    <property type="match status" value="1"/>
</dbReference>
<reference evidence="2" key="1">
    <citation type="submission" date="2021-07" db="EMBL/GenBank/DDBJ databases">
        <title>Elsinoe batatas strain:CRI-CJ2 Genome sequencing and assembly.</title>
        <authorList>
            <person name="Huang L."/>
        </authorList>
    </citation>
    <scope>NUCLEOTIDE SEQUENCE</scope>
    <source>
        <strain evidence="2">CRI-CJ2</strain>
    </source>
</reference>
<evidence type="ECO:0000313" key="2">
    <source>
        <dbReference type="EMBL" id="KAG8627955.1"/>
    </source>
</evidence>
<dbReference type="EMBL" id="JAESVG020000004">
    <property type="protein sequence ID" value="KAG8627955.1"/>
    <property type="molecule type" value="Genomic_DNA"/>
</dbReference>
<evidence type="ECO:0000259" key="1">
    <source>
        <dbReference type="PROSITE" id="PS50097"/>
    </source>
</evidence>
<protein>
    <recommendedName>
        <fullName evidence="1">BTB domain-containing protein</fullName>
    </recommendedName>
</protein>
<feature type="domain" description="BTB" evidence="1">
    <location>
        <begin position="10"/>
        <end position="86"/>
    </location>
</feature>
<dbReference type="SUPFAM" id="SSF54695">
    <property type="entry name" value="POZ domain"/>
    <property type="match status" value="1"/>
</dbReference>
<dbReference type="OrthoDB" id="3915840at2759"/>
<organism evidence="2 3">
    <name type="scientific">Elsinoe batatas</name>
    <dbReference type="NCBI Taxonomy" id="2601811"/>
    <lineage>
        <taxon>Eukaryota</taxon>
        <taxon>Fungi</taxon>
        <taxon>Dikarya</taxon>
        <taxon>Ascomycota</taxon>
        <taxon>Pezizomycotina</taxon>
        <taxon>Dothideomycetes</taxon>
        <taxon>Dothideomycetidae</taxon>
        <taxon>Myriangiales</taxon>
        <taxon>Elsinoaceae</taxon>
        <taxon>Elsinoe</taxon>
    </lineage>
</organism>
<comment type="caution">
    <text evidence="2">The sequence shown here is derived from an EMBL/GenBank/DDBJ whole genome shotgun (WGS) entry which is preliminary data.</text>
</comment>
<dbReference type="InterPro" id="IPR011333">
    <property type="entry name" value="SKP1/BTB/POZ_sf"/>
</dbReference>
<dbReference type="InterPro" id="IPR000210">
    <property type="entry name" value="BTB/POZ_dom"/>
</dbReference>